<dbReference type="SMART" id="SM00028">
    <property type="entry name" value="TPR"/>
    <property type="match status" value="10"/>
</dbReference>
<keyword evidence="1" id="KW-0677">Repeat</keyword>
<dbReference type="Pfam" id="PF14559">
    <property type="entry name" value="TPR_19"/>
    <property type="match status" value="1"/>
</dbReference>
<dbReference type="Pfam" id="PF13181">
    <property type="entry name" value="TPR_8"/>
    <property type="match status" value="3"/>
</dbReference>
<dbReference type="GO" id="GO:0006401">
    <property type="term" value="P:RNA catabolic process"/>
    <property type="evidence" value="ECO:0007669"/>
    <property type="project" value="InterPro"/>
</dbReference>
<keyword evidence="5" id="KW-1185">Reference proteome</keyword>
<dbReference type="PROSITE" id="PS50005">
    <property type="entry name" value="TPR"/>
    <property type="match status" value="4"/>
</dbReference>
<proteinExistence type="predicted"/>
<feature type="repeat" description="TPR" evidence="3">
    <location>
        <begin position="481"/>
        <end position="514"/>
    </location>
</feature>
<evidence type="ECO:0000256" key="1">
    <source>
        <dbReference type="ARBA" id="ARBA00022737"/>
    </source>
</evidence>
<feature type="repeat" description="TPR" evidence="3">
    <location>
        <begin position="743"/>
        <end position="776"/>
    </location>
</feature>
<evidence type="ECO:0000313" key="5">
    <source>
        <dbReference type="Proteomes" id="UP000190831"/>
    </source>
</evidence>
<dbReference type="InterPro" id="IPR019734">
    <property type="entry name" value="TPR_rpt"/>
</dbReference>
<sequence length="1405" mass="160107">MSEIKQCLKDAKNSLANEDYEDAIRESKRVLKLDSENYFAYVFLGKAYSCLNELRLSKESYQEAIAIQPNNNLAWKGLFMLLKNADVIPTIVSFDEYFDLCGQYAEILSQLELPQIELINDIRDFRSRYKDSQESFLRHMQPGTDMAERLSRHLISPQEALEGLLNILSARELQQVSKVVSRERLKISANDPDYNLKINTLAWQIFKDSELDDLYQQLINVTDDDLHRRELESKWLEYRIKVLKSMPADLKPQFFNKMRTMVTDMIVIEHNSLLAWQFFFEWHDYSDLNSIDPNVISKFLKKFPKEPLAVILYAWVCSDFSLYNAKEFCEKTFNDQDSNESNSTKNILDAVTDDIDEEEKDELKKLVDPSVEETEYGLSEDEVLVALTDNIKKTQQSILAHRIVSHYYLASREYEYALPYIKAGISLVIHNVKNLGAQLSNSKKELTLDLATAYTYFEAPKNHATALSLFEKLLSENPDNVDAKMGKGLIYIERKNWEEAFELLSEVSKYNPANLEVLSELGWSQLHLNDTDSAIEKFKYVLNNLTGTDMPILDFRALNHWRMAVSYIKKSENEGAACEELIKSAFKQLVQAIKISETFSASYSTLGDLYAQNYNDPTRAFKCYFRAFELDPSDLNAAKYMCEKYSQTGNWQQAGLIAERVVKTEKAKSALQKSNWPFRVMGVACLEKESEASSIEWFQSALRVEPLDVESWIGLGQAYYACGRIEASMKVFEKAILLQSDNTHAHYFKALSLAKLGEYTESISIFKQLVKTQPQEECFQVSMVEVMVEYCNMLCSRGFLSKSVSEAAEAITRIEHIITGMSSQTPNLWIALSRALRLFITIQSQVHLLPLESLVNIFEGFELQYTEEINETDDIELSSLLSDDGEDNVAIATKFLILSGKYAIASSDYKNLSRTIRASLWYNLGTIELLGYTTLKSSKYRDASILCFKKSIEFQSNTAEAWIGFGIASIDLNYRVAQHCFIKAAALSPKEISVWYDLAVLALKNNDVEFAREVLTKSQSIAPQDSSPWLGMALTLEKDGQYEESSQLFAHSFVVSNGKSKAAQLLYAKSILTKLVGKGHDERDIAPSQELTAVACGLDEYLKKSPDDTFAIQCAVLTLERLHNFGVAHKLTDRLSKILEKRFEKTQNEAELFNFAIIKSQIARVSLGLRKFDTAVENAELSQGILDEYNNEDARRATISNHVVVGLSSFFLDDLDQTLDQFKTVLDKSGESKQLVILIAKILYNIGTEETQEIALRELVQYMTEHTTDLMVILTIASISLLENKKSDLQAILSELVGLPITAIIEDKHRDVPYLIEEINKKLSEKEKCHDQWQRTAFFFPNDCNSWGSLSKKIRARVCADSQNRITASRMSDYYSSLGKVSRIQRALFLCPWNLSAVKSLRQCY</sequence>
<dbReference type="SUPFAM" id="SSF48452">
    <property type="entry name" value="TPR-like"/>
    <property type="match status" value="2"/>
</dbReference>
<dbReference type="InterPro" id="IPR011990">
    <property type="entry name" value="TPR-like_helical_dom_sf"/>
</dbReference>
<dbReference type="Pfam" id="PF18833">
    <property type="entry name" value="TPR_22"/>
    <property type="match status" value="1"/>
</dbReference>
<dbReference type="GO" id="GO:0055087">
    <property type="term" value="C:Ski complex"/>
    <property type="evidence" value="ECO:0007669"/>
    <property type="project" value="InterPro"/>
</dbReference>
<gene>
    <name evidence="4" type="ORF">LAFE_0H17546G</name>
</gene>
<evidence type="ECO:0000313" key="4">
    <source>
        <dbReference type="EMBL" id="SCW04619.1"/>
    </source>
</evidence>
<dbReference type="InterPro" id="IPR039226">
    <property type="entry name" value="Ski3/TTC37"/>
</dbReference>
<dbReference type="STRING" id="4955.A0A1G4ML94"/>
<protein>
    <submittedName>
        <fullName evidence="4">LAFE_0H17546g1_1</fullName>
    </submittedName>
</protein>
<dbReference type="Gene3D" id="1.25.40.10">
    <property type="entry name" value="Tetratricopeptide repeat domain"/>
    <property type="match status" value="4"/>
</dbReference>
<dbReference type="EMBL" id="LT598491">
    <property type="protein sequence ID" value="SCW04619.1"/>
    <property type="molecule type" value="Genomic_DNA"/>
</dbReference>
<name>A0A1G4ML94_LACFM</name>
<dbReference type="PANTHER" id="PTHR15704">
    <property type="entry name" value="SUPERKILLER 3 PROTEIN-RELATED"/>
    <property type="match status" value="1"/>
</dbReference>
<evidence type="ECO:0000256" key="2">
    <source>
        <dbReference type="ARBA" id="ARBA00022803"/>
    </source>
</evidence>
<dbReference type="OMA" id="CQWELDP"/>
<feature type="repeat" description="TPR" evidence="3">
    <location>
        <begin position="709"/>
        <end position="742"/>
    </location>
</feature>
<feature type="repeat" description="TPR" evidence="3">
    <location>
        <begin position="38"/>
        <end position="71"/>
    </location>
</feature>
<organism evidence="4 5">
    <name type="scientific">Lachancea fermentati</name>
    <name type="common">Zygosaccharomyces fermentati</name>
    <dbReference type="NCBI Taxonomy" id="4955"/>
    <lineage>
        <taxon>Eukaryota</taxon>
        <taxon>Fungi</taxon>
        <taxon>Dikarya</taxon>
        <taxon>Ascomycota</taxon>
        <taxon>Saccharomycotina</taxon>
        <taxon>Saccharomycetes</taxon>
        <taxon>Saccharomycetales</taxon>
        <taxon>Saccharomycetaceae</taxon>
        <taxon>Lachancea</taxon>
    </lineage>
</organism>
<dbReference type="SUPFAM" id="SSF81901">
    <property type="entry name" value="HCP-like"/>
    <property type="match status" value="1"/>
</dbReference>
<dbReference type="InterPro" id="IPR040962">
    <property type="entry name" value="TPR_22"/>
</dbReference>
<dbReference type="Proteomes" id="UP000190831">
    <property type="component" value="Chromosome H"/>
</dbReference>
<dbReference type="OrthoDB" id="421075at2759"/>
<accession>A0A1G4ML94</accession>
<evidence type="ECO:0000256" key="3">
    <source>
        <dbReference type="PROSITE-ProRule" id="PRU00339"/>
    </source>
</evidence>
<dbReference type="PANTHER" id="PTHR15704:SF7">
    <property type="entry name" value="SUPERKILLER COMPLEX PROTEIN 3"/>
    <property type="match status" value="1"/>
</dbReference>
<reference evidence="4 5" key="1">
    <citation type="submission" date="2016-03" db="EMBL/GenBank/DDBJ databases">
        <authorList>
            <person name="Devillers H."/>
        </authorList>
    </citation>
    <scope>NUCLEOTIDE SEQUENCE [LARGE SCALE GENOMIC DNA]</scope>
    <source>
        <strain evidence="4">CBS 6772</strain>
    </source>
</reference>
<keyword evidence="2 3" id="KW-0802">TPR repeat</keyword>